<evidence type="ECO:0000313" key="3">
    <source>
        <dbReference type="Proteomes" id="UP000030748"/>
    </source>
</evidence>
<evidence type="ECO:0000313" key="2">
    <source>
        <dbReference type="EMBL" id="EYU43570.1"/>
    </source>
</evidence>
<dbReference type="PANTHER" id="PTHR33127">
    <property type="entry name" value="TRANSMEMBRANE PROTEIN"/>
    <property type="match status" value="1"/>
</dbReference>
<dbReference type="Proteomes" id="UP000030748">
    <property type="component" value="Unassembled WGS sequence"/>
</dbReference>
<keyword evidence="3" id="KW-1185">Reference proteome</keyword>
<proteinExistence type="predicted"/>
<dbReference type="PANTHER" id="PTHR33127:SF69">
    <property type="entry name" value="OS09G0340800 PROTEIN"/>
    <property type="match status" value="1"/>
</dbReference>
<reference evidence="2 3" key="1">
    <citation type="journal article" date="2013" name="Proc. Natl. Acad. Sci. U.S.A.">
        <title>Fine-scale variation in meiotic recombination in Mimulus inferred from population shotgun sequencing.</title>
        <authorList>
            <person name="Hellsten U."/>
            <person name="Wright K.M."/>
            <person name="Jenkins J."/>
            <person name="Shu S."/>
            <person name="Yuan Y."/>
            <person name="Wessler S.R."/>
            <person name="Schmutz J."/>
            <person name="Willis J.H."/>
            <person name="Rokhsar D.S."/>
        </authorList>
    </citation>
    <scope>NUCLEOTIDE SEQUENCE [LARGE SCALE GENOMIC DNA]</scope>
    <source>
        <strain evidence="3">cv. DUN x IM62</strain>
    </source>
</reference>
<dbReference type="EMBL" id="KI630241">
    <property type="protein sequence ID" value="EYU43570.1"/>
    <property type="molecule type" value="Genomic_DNA"/>
</dbReference>
<sequence length="163" mass="18587">LILSGVSSPALIAYCKNQLSVDGSSLIYDYILINYECDISDPFDAKRKCMQFTSIIKFEGVYFALSLQGALVVIQEINSRLTITSISSSRAVPSVSSRFFREYLVELDGEILLVFLINQKSDRVVDRVEVFRLRFPDLKWITVEMIRGKTLFLDQSRAMLPEK</sequence>
<gene>
    <name evidence="2" type="ORF">MIMGU_mgv1a020604mg</name>
</gene>
<protein>
    <recommendedName>
        <fullName evidence="1">KIB1-4 beta-propeller domain-containing protein</fullName>
    </recommendedName>
</protein>
<dbReference type="Pfam" id="PF03478">
    <property type="entry name" value="Beta-prop_KIB1-4"/>
    <property type="match status" value="1"/>
</dbReference>
<feature type="non-terminal residue" evidence="2">
    <location>
        <position position="1"/>
    </location>
</feature>
<dbReference type="InterPro" id="IPR005174">
    <property type="entry name" value="KIB1-4_b-propeller"/>
</dbReference>
<name>A0A022RX77_ERYGU</name>
<feature type="domain" description="KIB1-4 beta-propeller" evidence="1">
    <location>
        <begin position="12"/>
        <end position="159"/>
    </location>
</feature>
<organism evidence="2 3">
    <name type="scientific">Erythranthe guttata</name>
    <name type="common">Yellow monkey flower</name>
    <name type="synonym">Mimulus guttatus</name>
    <dbReference type="NCBI Taxonomy" id="4155"/>
    <lineage>
        <taxon>Eukaryota</taxon>
        <taxon>Viridiplantae</taxon>
        <taxon>Streptophyta</taxon>
        <taxon>Embryophyta</taxon>
        <taxon>Tracheophyta</taxon>
        <taxon>Spermatophyta</taxon>
        <taxon>Magnoliopsida</taxon>
        <taxon>eudicotyledons</taxon>
        <taxon>Gunneridae</taxon>
        <taxon>Pentapetalae</taxon>
        <taxon>asterids</taxon>
        <taxon>lamiids</taxon>
        <taxon>Lamiales</taxon>
        <taxon>Phrymaceae</taxon>
        <taxon>Erythranthe</taxon>
    </lineage>
</organism>
<accession>A0A022RX77</accession>
<dbReference type="AlphaFoldDB" id="A0A022RX77"/>
<evidence type="ECO:0000259" key="1">
    <source>
        <dbReference type="Pfam" id="PF03478"/>
    </source>
</evidence>